<dbReference type="InterPro" id="IPR036397">
    <property type="entry name" value="RNaseH_sf"/>
</dbReference>
<evidence type="ECO:0000256" key="1">
    <source>
        <dbReference type="SAM" id="MobiDB-lite"/>
    </source>
</evidence>
<gene>
    <name evidence="3" type="ORF">ACFSOZ_33285</name>
</gene>
<comment type="caution">
    <text evidence="3">The sequence shown here is derived from an EMBL/GenBank/DDBJ whole genome shotgun (WGS) entry which is preliminary data.</text>
</comment>
<evidence type="ECO:0000313" key="3">
    <source>
        <dbReference type="EMBL" id="MFD1987296.1"/>
    </source>
</evidence>
<name>A0ABW4ULW4_9HYPH</name>
<sequence>MDGIQWIHGWKKNGWKTPTNSRQEWRTLAALDEANRRHKVTWNWVKGHLRPRREQNAPTNSRAKAWQRSRKARSAAAAPKPEHVLFGVALSGEKGRLAIEGFDGSASATVSPSFRAAIARCRTR</sequence>
<dbReference type="RefSeq" id="WP_379105191.1">
    <property type="nucleotide sequence ID" value="NZ_JBHUGZ010000028.1"/>
</dbReference>
<feature type="domain" description="RNase H type-1" evidence="2">
    <location>
        <begin position="1"/>
        <end position="68"/>
    </location>
</feature>
<dbReference type="Pfam" id="PF00075">
    <property type="entry name" value="RNase_H"/>
    <property type="match status" value="1"/>
</dbReference>
<dbReference type="SUPFAM" id="SSF53098">
    <property type="entry name" value="Ribonuclease H-like"/>
    <property type="match status" value="1"/>
</dbReference>
<organism evidence="3 4">
    <name type="scientific">Mesorhizobium newzealandense</name>
    <dbReference type="NCBI Taxonomy" id="1300302"/>
    <lineage>
        <taxon>Bacteria</taxon>
        <taxon>Pseudomonadati</taxon>
        <taxon>Pseudomonadota</taxon>
        <taxon>Alphaproteobacteria</taxon>
        <taxon>Hyphomicrobiales</taxon>
        <taxon>Phyllobacteriaceae</taxon>
        <taxon>Mesorhizobium</taxon>
    </lineage>
</organism>
<dbReference type="EMBL" id="JBHUGZ010000028">
    <property type="protein sequence ID" value="MFD1987296.1"/>
    <property type="molecule type" value="Genomic_DNA"/>
</dbReference>
<dbReference type="Proteomes" id="UP001597405">
    <property type="component" value="Unassembled WGS sequence"/>
</dbReference>
<accession>A0ABW4ULW4</accession>
<dbReference type="PROSITE" id="PS50879">
    <property type="entry name" value="RNASE_H_1"/>
    <property type="match status" value="1"/>
</dbReference>
<dbReference type="Gene3D" id="3.30.420.10">
    <property type="entry name" value="Ribonuclease H-like superfamily/Ribonuclease H"/>
    <property type="match status" value="1"/>
</dbReference>
<evidence type="ECO:0000313" key="4">
    <source>
        <dbReference type="Proteomes" id="UP001597405"/>
    </source>
</evidence>
<feature type="region of interest" description="Disordered" evidence="1">
    <location>
        <begin position="51"/>
        <end position="78"/>
    </location>
</feature>
<dbReference type="InterPro" id="IPR012337">
    <property type="entry name" value="RNaseH-like_sf"/>
</dbReference>
<keyword evidence="4" id="KW-1185">Reference proteome</keyword>
<evidence type="ECO:0000259" key="2">
    <source>
        <dbReference type="PROSITE" id="PS50879"/>
    </source>
</evidence>
<dbReference type="InterPro" id="IPR002156">
    <property type="entry name" value="RNaseH_domain"/>
</dbReference>
<proteinExistence type="predicted"/>
<reference evidence="4" key="1">
    <citation type="journal article" date="2019" name="Int. J. Syst. Evol. Microbiol.">
        <title>The Global Catalogue of Microorganisms (GCM) 10K type strain sequencing project: providing services to taxonomists for standard genome sequencing and annotation.</title>
        <authorList>
            <consortium name="The Broad Institute Genomics Platform"/>
            <consortium name="The Broad Institute Genome Sequencing Center for Infectious Disease"/>
            <person name="Wu L."/>
            <person name="Ma J."/>
        </authorList>
    </citation>
    <scope>NUCLEOTIDE SEQUENCE [LARGE SCALE GENOMIC DNA]</scope>
    <source>
        <strain evidence="4">CGMCC 1.16225</strain>
    </source>
</reference>
<protein>
    <submittedName>
        <fullName evidence="3">RNase H family protein</fullName>
    </submittedName>
</protein>